<keyword evidence="9" id="KW-1185">Reference proteome</keyword>
<evidence type="ECO:0000259" key="8">
    <source>
        <dbReference type="Pfam" id="PF22600"/>
    </source>
</evidence>
<evidence type="ECO:0000256" key="6">
    <source>
        <dbReference type="SAM" id="MobiDB-lite"/>
    </source>
</evidence>
<feature type="compositionally biased region" description="Polar residues" evidence="6">
    <location>
        <begin position="587"/>
        <end position="599"/>
    </location>
</feature>
<dbReference type="OMA" id="LRFDNDM"/>
<evidence type="ECO:0000256" key="2">
    <source>
        <dbReference type="ARBA" id="ARBA00001946"/>
    </source>
</evidence>
<protein>
    <submittedName>
        <fullName evidence="10">Poly(A) RNA polymerase, mitochondrial</fullName>
    </submittedName>
</protein>
<evidence type="ECO:0000256" key="3">
    <source>
        <dbReference type="ARBA" id="ARBA00022679"/>
    </source>
</evidence>
<name>A0A6P4J5K4_DROKI</name>
<evidence type="ECO:0000256" key="4">
    <source>
        <dbReference type="ARBA" id="ARBA00022723"/>
    </source>
</evidence>
<dbReference type="CDD" id="cd05402">
    <property type="entry name" value="NT_PAP_TUTase"/>
    <property type="match status" value="1"/>
</dbReference>
<sequence length="631" mass="70137">MNSLVRRTHQLHQLWRTYCSAPASAASRTAGRPSYEEFIGQHQQQAQRSIVVQVSSEKSYAELYNYCSRFGSILGAHHYCVRQDEALHYVLLEYATAGEAAAAIDAGVTNGDLSGVPVRSPFLWFRAAAAAGARRGPKLASQPAPTALLSIDGNRPAEQEHLLIVLRGARDIEEQVQLLHQHSRLNELGVRLRFLAALQVQQAISGMFPAAQALPFGSSVNGFGKMGCDLDLILRFDNDTGGGGGGHQEPSRLVYHTKENLSNGRSQTQRHMECFGDMLHLFLPGVCHVRRILQARVPIIKYHHEHLDLEIDLSMSNLTGYYMSELLYMFGELDVRVRPLTFSIRRWAQACGLTNPSPGRWISNFSLTCLVMFFLQQLRQPILPTISALAKAAEPSDMRITEDGINCSFGRDLERLGFRSRNQSSLSELLLQFFEFYSQFDFHNRAISLNEGRALAKPDHSAMYIVNPLEQLLNVSKNVSLEECERLRIEVRNAAWVLESEVESASLSPEAGEGHGSHNERLEMSWGLLNLFKQPEKAVIRPNMFFKPRMVEVSDLFEQKEASSSSSATVPTASLSPSSAEPPITYKSASVRQQVQSIKAATRSELKQLRGSANGSSAAPGNSPKNRRSSR</sequence>
<keyword evidence="3" id="KW-0808">Transferase</keyword>
<dbReference type="PANTHER" id="PTHR12271:SF133">
    <property type="entry name" value="POLY(A) RNA POLYMERASE, MITOCHONDRIAL"/>
    <property type="match status" value="1"/>
</dbReference>
<dbReference type="InterPro" id="IPR002058">
    <property type="entry name" value="PAP_assoc"/>
</dbReference>
<feature type="region of interest" description="Disordered" evidence="6">
    <location>
        <begin position="562"/>
        <end position="631"/>
    </location>
</feature>
<comment type="cofactor">
    <cofactor evidence="1">
        <name>Mn(2+)</name>
        <dbReference type="ChEBI" id="CHEBI:29035"/>
    </cofactor>
</comment>
<dbReference type="Proteomes" id="UP001652661">
    <property type="component" value="Chromosome X"/>
</dbReference>
<keyword evidence="5" id="KW-0460">Magnesium</keyword>
<dbReference type="Gene3D" id="3.30.460.10">
    <property type="entry name" value="Beta Polymerase, domain 2"/>
    <property type="match status" value="1"/>
</dbReference>
<dbReference type="Pfam" id="PF22600">
    <property type="entry name" value="MTPAP-like_central"/>
    <property type="match status" value="1"/>
</dbReference>
<evidence type="ECO:0000256" key="5">
    <source>
        <dbReference type="ARBA" id="ARBA00022842"/>
    </source>
</evidence>
<keyword evidence="4" id="KW-0479">Metal-binding</keyword>
<dbReference type="GO" id="GO:0046872">
    <property type="term" value="F:metal ion binding"/>
    <property type="evidence" value="ECO:0007669"/>
    <property type="project" value="UniProtKB-KW"/>
</dbReference>
<dbReference type="SUPFAM" id="SSF81631">
    <property type="entry name" value="PAP/OAS1 substrate-binding domain"/>
    <property type="match status" value="1"/>
</dbReference>
<organism evidence="9 10">
    <name type="scientific">Drosophila kikkawai</name>
    <name type="common">Fruit fly</name>
    <dbReference type="NCBI Taxonomy" id="30033"/>
    <lineage>
        <taxon>Eukaryota</taxon>
        <taxon>Metazoa</taxon>
        <taxon>Ecdysozoa</taxon>
        <taxon>Arthropoda</taxon>
        <taxon>Hexapoda</taxon>
        <taxon>Insecta</taxon>
        <taxon>Pterygota</taxon>
        <taxon>Neoptera</taxon>
        <taxon>Endopterygota</taxon>
        <taxon>Diptera</taxon>
        <taxon>Brachycera</taxon>
        <taxon>Muscomorpha</taxon>
        <taxon>Ephydroidea</taxon>
        <taxon>Drosophilidae</taxon>
        <taxon>Drosophila</taxon>
        <taxon>Sophophora</taxon>
    </lineage>
</organism>
<comment type="cofactor">
    <cofactor evidence="2">
        <name>Mg(2+)</name>
        <dbReference type="ChEBI" id="CHEBI:18420"/>
    </cofactor>
</comment>
<evidence type="ECO:0000313" key="10">
    <source>
        <dbReference type="RefSeq" id="XP_017030579.1"/>
    </source>
</evidence>
<dbReference type="SUPFAM" id="SSF81301">
    <property type="entry name" value="Nucleotidyltransferase"/>
    <property type="match status" value="1"/>
</dbReference>
<dbReference type="AlphaFoldDB" id="A0A6P4J5K4"/>
<evidence type="ECO:0000313" key="9">
    <source>
        <dbReference type="Proteomes" id="UP001652661"/>
    </source>
</evidence>
<dbReference type="Pfam" id="PF03828">
    <property type="entry name" value="PAP_assoc"/>
    <property type="match status" value="1"/>
</dbReference>
<accession>A0A6P4J5K4</accession>
<reference evidence="10" key="1">
    <citation type="submission" date="2025-08" db="UniProtKB">
        <authorList>
            <consortium name="RefSeq"/>
        </authorList>
    </citation>
    <scope>IDENTIFICATION</scope>
    <source>
        <strain evidence="10">14028-0561.14</strain>
        <tissue evidence="10">Whole fly</tissue>
    </source>
</reference>
<dbReference type="GO" id="GO:1990817">
    <property type="term" value="F:poly(A) RNA polymerase activity"/>
    <property type="evidence" value="ECO:0007669"/>
    <property type="project" value="UniProtKB-ARBA"/>
</dbReference>
<proteinExistence type="predicted"/>
<dbReference type="InterPro" id="IPR054708">
    <property type="entry name" value="MTPAP-like_central"/>
</dbReference>
<dbReference type="RefSeq" id="XP_017030579.1">
    <property type="nucleotide sequence ID" value="XM_017175090.3"/>
</dbReference>
<feature type="compositionally biased region" description="Low complexity" evidence="6">
    <location>
        <begin position="611"/>
        <end position="624"/>
    </location>
</feature>
<dbReference type="OrthoDB" id="434989at2759"/>
<dbReference type="GO" id="GO:0031123">
    <property type="term" value="P:RNA 3'-end processing"/>
    <property type="evidence" value="ECO:0007669"/>
    <property type="project" value="TreeGrafter"/>
</dbReference>
<feature type="domain" description="PAP-associated" evidence="7">
    <location>
        <begin position="425"/>
        <end position="461"/>
    </location>
</feature>
<dbReference type="PANTHER" id="PTHR12271">
    <property type="entry name" value="POLY A POLYMERASE CID PAP -RELATED"/>
    <property type="match status" value="1"/>
</dbReference>
<dbReference type="InterPro" id="IPR043519">
    <property type="entry name" value="NT_sf"/>
</dbReference>
<feature type="compositionally biased region" description="Low complexity" evidence="6">
    <location>
        <begin position="562"/>
        <end position="579"/>
    </location>
</feature>
<evidence type="ECO:0000259" key="7">
    <source>
        <dbReference type="Pfam" id="PF03828"/>
    </source>
</evidence>
<dbReference type="Gene3D" id="1.10.1410.10">
    <property type="match status" value="1"/>
</dbReference>
<evidence type="ECO:0000256" key="1">
    <source>
        <dbReference type="ARBA" id="ARBA00001936"/>
    </source>
</evidence>
<gene>
    <name evidence="10" type="primary">MTPAP</name>
</gene>
<feature type="domain" description="Poly(A) RNA polymerase mitochondrial-like central palm" evidence="8">
    <location>
        <begin position="172"/>
        <end position="331"/>
    </location>
</feature>